<dbReference type="GO" id="GO:0016746">
    <property type="term" value="F:acyltransferase activity"/>
    <property type="evidence" value="ECO:0007669"/>
    <property type="project" value="UniProtKB-KW"/>
</dbReference>
<dbReference type="OrthoDB" id="439993at2759"/>
<evidence type="ECO:0000313" key="5">
    <source>
        <dbReference type="EMBL" id="KAI5059724.1"/>
    </source>
</evidence>
<dbReference type="Pfam" id="PF16911">
    <property type="entry name" value="PapA_C"/>
    <property type="match status" value="1"/>
</dbReference>
<dbReference type="EMBL" id="JABFUD020000025">
    <property type="protein sequence ID" value="KAI5059724.1"/>
    <property type="molecule type" value="Genomic_DNA"/>
</dbReference>
<dbReference type="InterPro" id="IPR031641">
    <property type="entry name" value="PapA_C"/>
</dbReference>
<sequence length="481" mass="52653">MASDLPMLTRVVGGAEENWVKSTAGGTGIAVFGALFNRAIDTQHLSSVVQELLDCYSILRVQIVENAKGKTCFQASESCTAFEYVHERPWPSVEGFDHTGVIMFPKDHHDKHGSLALHKLVTEELNVAFVNAEGKPSPPVRVFQVLVYHSHSKHQTVVLLKLHSGALDRRSGHTVVEEFLGKLNLAVEGRLHHSQSAMSNEGLLAPIEDFIPKGKASKGLLQKGVDVVGYAYNSKKYALLPFDANYNGASKTPFESKIVGVNLGKQGTVSFFEACKRENVSWAAALAAALLKTTAALKELKEKKQDEFNMTIVMDCRQYLEPKLPEAALGNYTLGIPGGEKVKEGIEFWDLARQVNSSIEKDLSKSKQFSEMSVLGMLFSQVMKHPNITPKSSLRTALFNLFVDPPMEAQWKGVGELGLVGTIGPFSSMHFVGPCFCVVETLTDGPELLLSLVYPSPVFSQAQILEILQPSINLLLESCGH</sequence>
<dbReference type="Proteomes" id="UP000886520">
    <property type="component" value="Chromosome 25"/>
</dbReference>
<evidence type="ECO:0000313" key="6">
    <source>
        <dbReference type="Proteomes" id="UP000886520"/>
    </source>
</evidence>
<evidence type="ECO:0000313" key="4">
    <source>
        <dbReference type="EMBL" id="KAI5059218.1"/>
    </source>
</evidence>
<dbReference type="AlphaFoldDB" id="A0A9D4Z3F1"/>
<accession>A0A9D4Z3F1</accession>
<evidence type="ECO:0000259" key="3">
    <source>
        <dbReference type="Pfam" id="PF16911"/>
    </source>
</evidence>
<keyword evidence="6" id="KW-1185">Reference proteome</keyword>
<keyword evidence="2" id="KW-0012">Acyltransferase</keyword>
<feature type="domain" description="Phthiocerol/phthiodiolone dimycocerosyl transferase C-terminal" evidence="3">
    <location>
        <begin position="261"/>
        <end position="365"/>
    </location>
</feature>
<dbReference type="SUPFAM" id="SSF52777">
    <property type="entry name" value="CoA-dependent acyltransferases"/>
    <property type="match status" value="1"/>
</dbReference>
<keyword evidence="1" id="KW-0808">Transferase</keyword>
<dbReference type="PANTHER" id="PTHR34375:SF5">
    <property type="entry name" value="CONDENSATION DOMAIN-CONTAINING PROTEIN"/>
    <property type="match status" value="1"/>
</dbReference>
<evidence type="ECO:0000256" key="2">
    <source>
        <dbReference type="ARBA" id="ARBA00023315"/>
    </source>
</evidence>
<dbReference type="Gene3D" id="3.30.559.30">
    <property type="entry name" value="Nonribosomal peptide synthetase, condensation domain"/>
    <property type="match status" value="1"/>
</dbReference>
<evidence type="ECO:0000256" key="1">
    <source>
        <dbReference type="ARBA" id="ARBA00022679"/>
    </source>
</evidence>
<reference evidence="5" key="1">
    <citation type="submission" date="2021-01" db="EMBL/GenBank/DDBJ databases">
        <title>Adiantum capillus-veneris genome.</title>
        <authorList>
            <person name="Fang Y."/>
            <person name="Liao Q."/>
        </authorList>
    </citation>
    <scope>NUCLEOTIDE SEQUENCE</scope>
    <source>
        <strain evidence="5">H3</strain>
        <tissue evidence="5">Leaf</tissue>
    </source>
</reference>
<dbReference type="PANTHER" id="PTHR34375">
    <property type="entry name" value="GATA ZINC FINGER PROTEIN-RELATED"/>
    <property type="match status" value="1"/>
</dbReference>
<comment type="caution">
    <text evidence="5">The sequence shown here is derived from an EMBL/GenBank/DDBJ whole genome shotgun (WGS) entry which is preliminary data.</text>
</comment>
<gene>
    <name evidence="4" type="ORF">GOP47_0025537</name>
    <name evidence="5" type="ORF">GOP47_0026043</name>
</gene>
<organism evidence="5 6">
    <name type="scientific">Adiantum capillus-veneris</name>
    <name type="common">Maidenhair fern</name>
    <dbReference type="NCBI Taxonomy" id="13818"/>
    <lineage>
        <taxon>Eukaryota</taxon>
        <taxon>Viridiplantae</taxon>
        <taxon>Streptophyta</taxon>
        <taxon>Embryophyta</taxon>
        <taxon>Tracheophyta</taxon>
        <taxon>Polypodiopsida</taxon>
        <taxon>Polypodiidae</taxon>
        <taxon>Polypodiales</taxon>
        <taxon>Pteridineae</taxon>
        <taxon>Pteridaceae</taxon>
        <taxon>Vittarioideae</taxon>
        <taxon>Adiantum</taxon>
    </lineage>
</organism>
<name>A0A9D4Z3F1_ADICA</name>
<dbReference type="EMBL" id="JABFUD020000025">
    <property type="protein sequence ID" value="KAI5059218.1"/>
    <property type="molecule type" value="Genomic_DNA"/>
</dbReference>
<protein>
    <recommendedName>
        <fullName evidence="3">Phthiocerol/phthiodiolone dimycocerosyl transferase C-terminal domain-containing protein</fullName>
    </recommendedName>
</protein>
<proteinExistence type="predicted"/>